<protein>
    <recommendedName>
        <fullName evidence="5">Deoxyuridine 5'-triphosphate nucleotidohydrolase</fullName>
        <shortName evidence="5">dUTPase</shortName>
        <ecNumber evidence="5">3.6.1.23</ecNumber>
    </recommendedName>
    <alternativeName>
        <fullName evidence="5">dUTP pyrophosphatase</fullName>
    </alternativeName>
</protein>
<keyword evidence="4 5" id="KW-0546">Nucleotide metabolism</keyword>
<dbReference type="Proteomes" id="UP001652625">
    <property type="component" value="Chromosome 08"/>
</dbReference>
<evidence type="ECO:0000313" key="7">
    <source>
        <dbReference type="Proteomes" id="UP001652625"/>
    </source>
</evidence>
<feature type="domain" description="dUTPase-like" evidence="6">
    <location>
        <begin position="87"/>
        <end position="189"/>
    </location>
</feature>
<comment type="similarity">
    <text evidence="2 5">Belongs to the dUTPase family.</text>
</comment>
<evidence type="ECO:0000256" key="1">
    <source>
        <dbReference type="ARBA" id="ARBA00005142"/>
    </source>
</evidence>
<evidence type="ECO:0000256" key="2">
    <source>
        <dbReference type="ARBA" id="ARBA00006581"/>
    </source>
</evidence>
<dbReference type="Gene3D" id="2.70.40.10">
    <property type="match status" value="1"/>
</dbReference>
<dbReference type="InterPro" id="IPR036157">
    <property type="entry name" value="dUTPase-like_sf"/>
</dbReference>
<evidence type="ECO:0000313" key="8">
    <source>
        <dbReference type="RefSeq" id="XP_065658397.1"/>
    </source>
</evidence>
<reference evidence="8" key="1">
    <citation type="submission" date="2025-08" db="UniProtKB">
        <authorList>
            <consortium name="RefSeq"/>
        </authorList>
    </citation>
    <scope>IDENTIFICATION</scope>
</reference>
<keyword evidence="7" id="KW-1185">Reference proteome</keyword>
<keyword evidence="3 5" id="KW-0378">Hydrolase</keyword>
<proteinExistence type="inferred from homology"/>
<evidence type="ECO:0000256" key="4">
    <source>
        <dbReference type="ARBA" id="ARBA00023080"/>
    </source>
</evidence>
<accession>A0ABM4C9Q4</accession>
<sequence>MEKEENSYYENTRMKIVKLKYKHFNDTEVNTGVPLLPYINELFNRPLNKNDLEQFEMIKIKEDQWSLYEVKEFKSLEITDIHEWSFYKTKESACFDLRSTKDVIFQPYQRVLVSTGVYIDKIDSNLAGQIYSKSGIAYESGVVVFNAPGIVDADYKEEIKVLLMNHSEENYVIKRGDAIAQMGFVKMFKAVKNVIEFDGCCCRGVKMTMIKDVERKGGFSSTGN</sequence>
<organism evidence="7 8">
    <name type="scientific">Hydra vulgaris</name>
    <name type="common">Hydra</name>
    <name type="synonym">Hydra attenuata</name>
    <dbReference type="NCBI Taxonomy" id="6087"/>
    <lineage>
        <taxon>Eukaryota</taxon>
        <taxon>Metazoa</taxon>
        <taxon>Cnidaria</taxon>
        <taxon>Hydrozoa</taxon>
        <taxon>Hydroidolina</taxon>
        <taxon>Anthoathecata</taxon>
        <taxon>Aplanulata</taxon>
        <taxon>Hydridae</taxon>
        <taxon>Hydra</taxon>
    </lineage>
</organism>
<comment type="pathway">
    <text evidence="1 5">Pyrimidine metabolism; dUMP biosynthesis; dUMP from dCTP (dUTP route): step 2/2.</text>
</comment>
<name>A0ABM4C9Q4_HYDVU</name>
<keyword evidence="5" id="KW-0479">Metal-binding</keyword>
<comment type="function">
    <text evidence="5">Involved in nucleotide metabolism via production of dUMP, the immediate precursor of thymidine nucleotides, and decreases the intracellular concentration of dUTP so that uracil cannot be incorporated into DNA.</text>
</comment>
<dbReference type="SUPFAM" id="SSF51283">
    <property type="entry name" value="dUTPase-like"/>
    <property type="match status" value="1"/>
</dbReference>
<dbReference type="CDD" id="cd07557">
    <property type="entry name" value="trimeric_dUTPase"/>
    <property type="match status" value="1"/>
</dbReference>
<dbReference type="RefSeq" id="XP_065658397.1">
    <property type="nucleotide sequence ID" value="XM_065802325.1"/>
</dbReference>
<dbReference type="InterPro" id="IPR029054">
    <property type="entry name" value="dUTPase-like"/>
</dbReference>
<dbReference type="PANTHER" id="PTHR11241:SF0">
    <property type="entry name" value="DEOXYURIDINE 5'-TRIPHOSPHATE NUCLEOTIDOHYDROLASE"/>
    <property type="match status" value="1"/>
</dbReference>
<evidence type="ECO:0000259" key="6">
    <source>
        <dbReference type="Pfam" id="PF00692"/>
    </source>
</evidence>
<comment type="cofactor">
    <cofactor evidence="5">
        <name>Mg(2+)</name>
        <dbReference type="ChEBI" id="CHEBI:18420"/>
    </cofactor>
</comment>
<dbReference type="GeneID" id="136082913"/>
<comment type="catalytic activity">
    <reaction evidence="5">
        <text>dUTP + H2O = dUMP + diphosphate + H(+)</text>
        <dbReference type="Rhea" id="RHEA:10248"/>
        <dbReference type="ChEBI" id="CHEBI:15377"/>
        <dbReference type="ChEBI" id="CHEBI:15378"/>
        <dbReference type="ChEBI" id="CHEBI:33019"/>
        <dbReference type="ChEBI" id="CHEBI:61555"/>
        <dbReference type="ChEBI" id="CHEBI:246422"/>
        <dbReference type="EC" id="3.6.1.23"/>
    </reaction>
</comment>
<dbReference type="Pfam" id="PF00692">
    <property type="entry name" value="dUTPase"/>
    <property type="match status" value="1"/>
</dbReference>
<dbReference type="InterPro" id="IPR008181">
    <property type="entry name" value="dUTPase"/>
</dbReference>
<keyword evidence="5" id="KW-0460">Magnesium</keyword>
<dbReference type="InterPro" id="IPR033704">
    <property type="entry name" value="dUTPase_trimeric"/>
</dbReference>
<dbReference type="EC" id="3.6.1.23" evidence="5"/>
<dbReference type="PANTHER" id="PTHR11241">
    <property type="entry name" value="DEOXYURIDINE 5'-TRIPHOSPHATE NUCLEOTIDOHYDROLASE"/>
    <property type="match status" value="1"/>
</dbReference>
<evidence type="ECO:0000256" key="3">
    <source>
        <dbReference type="ARBA" id="ARBA00022801"/>
    </source>
</evidence>
<evidence type="ECO:0000256" key="5">
    <source>
        <dbReference type="RuleBase" id="RU367024"/>
    </source>
</evidence>
<gene>
    <name evidence="8" type="primary">LOC136082913</name>
</gene>